<dbReference type="InterPro" id="IPR047122">
    <property type="entry name" value="Trans-enoyl_RdTase-like"/>
</dbReference>
<dbReference type="Gene3D" id="3.90.180.10">
    <property type="entry name" value="Medium-chain alcohol dehydrogenases, catalytic domain"/>
    <property type="match status" value="1"/>
</dbReference>
<dbReference type="RefSeq" id="XP_025472939.1">
    <property type="nucleotide sequence ID" value="XM_025608839.1"/>
</dbReference>
<dbReference type="EMBL" id="MSFK01000001">
    <property type="protein sequence ID" value="PWY96178.1"/>
    <property type="molecule type" value="Genomic_DNA"/>
</dbReference>
<evidence type="ECO:0000259" key="4">
    <source>
        <dbReference type="SMART" id="SM00829"/>
    </source>
</evidence>
<dbReference type="SUPFAM" id="SSF50129">
    <property type="entry name" value="GroES-like"/>
    <property type="match status" value="1"/>
</dbReference>
<proteinExistence type="inferred from homology"/>
<dbReference type="GO" id="GO:0000166">
    <property type="term" value="F:nucleotide binding"/>
    <property type="evidence" value="ECO:0007669"/>
    <property type="project" value="UniProtKB-KW"/>
</dbReference>
<dbReference type="InterPro" id="IPR013154">
    <property type="entry name" value="ADH-like_N"/>
</dbReference>
<name>A0A317XG50_9EURO</name>
<dbReference type="STRING" id="1450535.A0A317XG50"/>
<dbReference type="GeneID" id="37110982"/>
<dbReference type="GO" id="GO:0016651">
    <property type="term" value="F:oxidoreductase activity, acting on NAD(P)H"/>
    <property type="evidence" value="ECO:0007669"/>
    <property type="project" value="InterPro"/>
</dbReference>
<dbReference type="PANTHER" id="PTHR45348:SF5">
    <property type="entry name" value="OXIDOREDUCTASE, PUTATIVE (AFU_ORTHOLOGUE AFUA_8G01420)-RELATED"/>
    <property type="match status" value="1"/>
</dbReference>
<evidence type="ECO:0000313" key="6">
    <source>
        <dbReference type="Proteomes" id="UP000246702"/>
    </source>
</evidence>
<comment type="similarity">
    <text evidence="1">Belongs to the zinc-containing alcohol dehydrogenase family.</text>
</comment>
<dbReference type="InterPro" id="IPR020843">
    <property type="entry name" value="ER"/>
</dbReference>
<keyword evidence="6" id="KW-1185">Reference proteome</keyword>
<dbReference type="Pfam" id="PF08240">
    <property type="entry name" value="ADH_N"/>
    <property type="match status" value="1"/>
</dbReference>
<protein>
    <submittedName>
        <fullName evidence="5">GroES-like protein</fullName>
    </submittedName>
</protein>
<keyword evidence="3" id="KW-0560">Oxidoreductase</keyword>
<dbReference type="OrthoDB" id="3233595at2759"/>
<dbReference type="Proteomes" id="UP000246702">
    <property type="component" value="Unassembled WGS sequence"/>
</dbReference>
<dbReference type="InterPro" id="IPR011032">
    <property type="entry name" value="GroES-like_sf"/>
</dbReference>
<keyword evidence="2" id="KW-0547">Nucleotide-binding</keyword>
<reference evidence="5 6" key="1">
    <citation type="submission" date="2016-12" db="EMBL/GenBank/DDBJ databases">
        <title>The genomes of Aspergillus section Nigri reveals drivers in fungal speciation.</title>
        <authorList>
            <consortium name="DOE Joint Genome Institute"/>
            <person name="Vesth T.C."/>
            <person name="Nybo J."/>
            <person name="Theobald S."/>
            <person name="Brandl J."/>
            <person name="Frisvad J.C."/>
            <person name="Nielsen K.F."/>
            <person name="Lyhne E.K."/>
            <person name="Kogle M.E."/>
            <person name="Kuo A."/>
            <person name="Riley R."/>
            <person name="Clum A."/>
            <person name="Nolan M."/>
            <person name="Lipzen A."/>
            <person name="Salamov A."/>
            <person name="Henrissat B."/>
            <person name="Wiebenga A."/>
            <person name="De Vries R.P."/>
            <person name="Grigoriev I.V."/>
            <person name="Mortensen U.H."/>
            <person name="Andersen M.R."/>
            <person name="Baker S.E."/>
        </authorList>
    </citation>
    <scope>NUCLEOTIDE SEQUENCE [LARGE SCALE GENOMIC DNA]</scope>
    <source>
        <strain evidence="5 6">CBS 115572</strain>
    </source>
</reference>
<evidence type="ECO:0000256" key="1">
    <source>
        <dbReference type="ARBA" id="ARBA00008072"/>
    </source>
</evidence>
<dbReference type="Gene3D" id="3.40.50.720">
    <property type="entry name" value="NAD(P)-binding Rossmann-like Domain"/>
    <property type="match status" value="1"/>
</dbReference>
<accession>A0A317XG50</accession>
<feature type="non-terminal residue" evidence="5">
    <location>
        <position position="402"/>
    </location>
</feature>
<evidence type="ECO:0000256" key="2">
    <source>
        <dbReference type="ARBA" id="ARBA00022741"/>
    </source>
</evidence>
<feature type="domain" description="Enoyl reductase (ER)" evidence="4">
    <location>
        <begin position="39"/>
        <end position="390"/>
    </location>
</feature>
<sequence>MPSPAPCSPYTNPISTSTTILTLLPSIPPNMKEIINLPGPSTKLIDSPIPTINDDQVLIKVVVSGSNPKDWKVAELANDPESAFYERYAHVRQGLNQGDDITGVVVKVGKNVVEFKEGDRVAAFHEMLTPGGSYAEYAVAWAHTTFHLPGEVSFEEGATIPLAALTAVISLYHHHAFPTPWSPPSATTTSTPFLIYGASTAVGSFAIKLASASNIHPIIAIAGAGSPYVETLIDPSKGDIIIDHRKGIDSVVREVKSALALPPSQGELILNDTLDTIISPTSISTIKQVLNPLGGKVNTVLPLPDPNPYPSGIEASNTWVSAAHEVVGAVDCRDLCFVFCRWFTRALALDAQAQGRKKMFSGHPFQVREGGLGGVEGAMRDLQAGKASAVKFVFRVGDTPGI</sequence>
<dbReference type="SMART" id="SM00829">
    <property type="entry name" value="PKS_ER"/>
    <property type="match status" value="1"/>
</dbReference>
<dbReference type="AlphaFoldDB" id="A0A317XG50"/>
<gene>
    <name evidence="5" type="ORF">BO94DRAFT_480821</name>
</gene>
<evidence type="ECO:0000313" key="5">
    <source>
        <dbReference type="EMBL" id="PWY96178.1"/>
    </source>
</evidence>
<dbReference type="CDD" id="cd08249">
    <property type="entry name" value="enoyl_reductase_like"/>
    <property type="match status" value="1"/>
</dbReference>
<dbReference type="PANTHER" id="PTHR45348">
    <property type="entry name" value="HYPOTHETICAL OXIDOREDUCTASE (EUROFUNG)"/>
    <property type="match status" value="1"/>
</dbReference>
<comment type="caution">
    <text evidence="5">The sequence shown here is derived from an EMBL/GenBank/DDBJ whole genome shotgun (WGS) entry which is preliminary data.</text>
</comment>
<evidence type="ECO:0000256" key="3">
    <source>
        <dbReference type="ARBA" id="ARBA00023002"/>
    </source>
</evidence>
<organism evidence="5 6">
    <name type="scientific">Aspergillus sclerotioniger CBS 115572</name>
    <dbReference type="NCBI Taxonomy" id="1450535"/>
    <lineage>
        <taxon>Eukaryota</taxon>
        <taxon>Fungi</taxon>
        <taxon>Dikarya</taxon>
        <taxon>Ascomycota</taxon>
        <taxon>Pezizomycotina</taxon>
        <taxon>Eurotiomycetes</taxon>
        <taxon>Eurotiomycetidae</taxon>
        <taxon>Eurotiales</taxon>
        <taxon>Aspergillaceae</taxon>
        <taxon>Aspergillus</taxon>
        <taxon>Aspergillus subgen. Circumdati</taxon>
    </lineage>
</organism>